<dbReference type="EMBL" id="JBHTJZ010000005">
    <property type="protein sequence ID" value="MFD0958864.1"/>
    <property type="molecule type" value="Genomic_DNA"/>
</dbReference>
<evidence type="ECO:0000259" key="2">
    <source>
        <dbReference type="PROSITE" id="PS50937"/>
    </source>
</evidence>
<dbReference type="PROSITE" id="PS50937">
    <property type="entry name" value="HTH_MERR_2"/>
    <property type="match status" value="1"/>
</dbReference>
<dbReference type="CDD" id="cd02440">
    <property type="entry name" value="AdoMet_MTases"/>
    <property type="match status" value="1"/>
</dbReference>
<dbReference type="SUPFAM" id="SSF53335">
    <property type="entry name" value="S-adenosyl-L-methionine-dependent methyltransferases"/>
    <property type="match status" value="1"/>
</dbReference>
<sequence length="344" mass="38463">MKVHEAAAKVGASPRALRFYEEKGLIAPVKQDDNGYRLYNDNDVERLRWIVALRELGLSIAQIKNALASIDKPSAFLEKVDAARGKLYEEWLAASQMLRAFDETLARWHQKENISLDEAEAAAENIRSIRSLRDKWSDKWDFDGIARQYGTHAPLTVLQHFISPSAYDAALAQTLEWLDPQMEEKGLELGAGSGNLTMLLAESGAQLTIVEQSAEMLAILRQRVPQVTARRGNMLSLPVASSHYNFIATSFAMQYLDRQQQLLALQEMDRVLLVGGRLVISGLMAIESGSQPADEPKSRNHEEAAHAITPSTLSELTGWLKQHHYDVVSRHITESIHIIIAVKM</sequence>
<dbReference type="Pfam" id="PF13411">
    <property type="entry name" value="MerR_1"/>
    <property type="match status" value="1"/>
</dbReference>
<dbReference type="CDD" id="cd00592">
    <property type="entry name" value="HTH_MerR-like"/>
    <property type="match status" value="1"/>
</dbReference>
<accession>A0ABW3HN52</accession>
<dbReference type="Gene3D" id="3.40.50.150">
    <property type="entry name" value="Vaccinia Virus protein VP39"/>
    <property type="match status" value="1"/>
</dbReference>
<proteinExistence type="predicted"/>
<evidence type="ECO:0000256" key="1">
    <source>
        <dbReference type="ARBA" id="ARBA00023125"/>
    </source>
</evidence>
<dbReference type="Pfam" id="PF13649">
    <property type="entry name" value="Methyltransf_25"/>
    <property type="match status" value="1"/>
</dbReference>
<name>A0ABW3HN52_9BACL</name>
<comment type="caution">
    <text evidence="3">The sequence shown here is derived from an EMBL/GenBank/DDBJ whole genome shotgun (WGS) entry which is preliminary data.</text>
</comment>
<dbReference type="PRINTS" id="PR00040">
    <property type="entry name" value="HTHMERR"/>
</dbReference>
<dbReference type="InterPro" id="IPR041698">
    <property type="entry name" value="Methyltransf_25"/>
</dbReference>
<dbReference type="RefSeq" id="WP_377562675.1">
    <property type="nucleotide sequence ID" value="NZ_JBHTJZ010000005.1"/>
</dbReference>
<evidence type="ECO:0000313" key="4">
    <source>
        <dbReference type="Proteomes" id="UP001596989"/>
    </source>
</evidence>
<dbReference type="InterPro" id="IPR047057">
    <property type="entry name" value="MerR_fam"/>
</dbReference>
<gene>
    <name evidence="3" type="ORF">ACFQ2I_05610</name>
</gene>
<evidence type="ECO:0000313" key="3">
    <source>
        <dbReference type="EMBL" id="MFD0958864.1"/>
    </source>
</evidence>
<dbReference type="SUPFAM" id="SSF46955">
    <property type="entry name" value="Putative DNA-binding domain"/>
    <property type="match status" value="1"/>
</dbReference>
<dbReference type="InterPro" id="IPR000551">
    <property type="entry name" value="MerR-type_HTH_dom"/>
</dbReference>
<keyword evidence="4" id="KW-1185">Reference proteome</keyword>
<keyword evidence="1" id="KW-0238">DNA-binding</keyword>
<dbReference type="Gene3D" id="1.10.1660.10">
    <property type="match status" value="1"/>
</dbReference>
<protein>
    <submittedName>
        <fullName evidence="3">MerR family transcriptional regulator</fullName>
    </submittedName>
</protein>
<dbReference type="PANTHER" id="PTHR30204">
    <property type="entry name" value="REDOX-CYCLING DRUG-SENSING TRANSCRIPTIONAL ACTIVATOR SOXR"/>
    <property type="match status" value="1"/>
</dbReference>
<reference evidence="4" key="1">
    <citation type="journal article" date="2019" name="Int. J. Syst. Evol. Microbiol.">
        <title>The Global Catalogue of Microorganisms (GCM) 10K type strain sequencing project: providing services to taxonomists for standard genome sequencing and annotation.</title>
        <authorList>
            <consortium name="The Broad Institute Genomics Platform"/>
            <consortium name="The Broad Institute Genome Sequencing Center for Infectious Disease"/>
            <person name="Wu L."/>
            <person name="Ma J."/>
        </authorList>
    </citation>
    <scope>NUCLEOTIDE SEQUENCE [LARGE SCALE GENOMIC DNA]</scope>
    <source>
        <strain evidence="4">CCUG 59129</strain>
    </source>
</reference>
<dbReference type="InterPro" id="IPR029063">
    <property type="entry name" value="SAM-dependent_MTases_sf"/>
</dbReference>
<organism evidence="3 4">
    <name type="scientific">Paenibacillus chungangensis</name>
    <dbReference type="NCBI Taxonomy" id="696535"/>
    <lineage>
        <taxon>Bacteria</taxon>
        <taxon>Bacillati</taxon>
        <taxon>Bacillota</taxon>
        <taxon>Bacilli</taxon>
        <taxon>Bacillales</taxon>
        <taxon>Paenibacillaceae</taxon>
        <taxon>Paenibacillus</taxon>
    </lineage>
</organism>
<dbReference type="InterPro" id="IPR009061">
    <property type="entry name" value="DNA-bd_dom_put_sf"/>
</dbReference>
<feature type="domain" description="HTH merR-type" evidence="2">
    <location>
        <begin position="1"/>
        <end position="69"/>
    </location>
</feature>
<dbReference type="SMART" id="SM00422">
    <property type="entry name" value="HTH_MERR"/>
    <property type="match status" value="1"/>
</dbReference>
<dbReference type="PANTHER" id="PTHR30204:SF97">
    <property type="entry name" value="MERR FAMILY REGULATORY PROTEIN"/>
    <property type="match status" value="1"/>
</dbReference>
<dbReference type="Proteomes" id="UP001596989">
    <property type="component" value="Unassembled WGS sequence"/>
</dbReference>